<gene>
    <name evidence="3" type="ORF">GCM10023184_28600</name>
</gene>
<dbReference type="SUPFAM" id="SSF49299">
    <property type="entry name" value="PKD domain"/>
    <property type="match status" value="1"/>
</dbReference>
<dbReference type="PROSITE" id="PS51257">
    <property type="entry name" value="PROKAR_LIPOPROTEIN"/>
    <property type="match status" value="1"/>
</dbReference>
<dbReference type="RefSeq" id="WP_345256435.1">
    <property type="nucleotide sequence ID" value="NZ_BAABGY010000008.1"/>
</dbReference>
<dbReference type="Proteomes" id="UP001501725">
    <property type="component" value="Unassembled WGS sequence"/>
</dbReference>
<dbReference type="EMBL" id="BAABGY010000008">
    <property type="protein sequence ID" value="GAA4334490.1"/>
    <property type="molecule type" value="Genomic_DNA"/>
</dbReference>
<keyword evidence="4" id="KW-1185">Reference proteome</keyword>
<protein>
    <recommendedName>
        <fullName evidence="2">PKD domain-containing protein</fullName>
    </recommendedName>
</protein>
<dbReference type="InterPro" id="IPR000601">
    <property type="entry name" value="PKD_dom"/>
</dbReference>
<feature type="chain" id="PRO_5045393212" description="PKD domain-containing protein" evidence="1">
    <location>
        <begin position="25"/>
        <end position="245"/>
    </location>
</feature>
<dbReference type="InterPro" id="IPR013783">
    <property type="entry name" value="Ig-like_fold"/>
</dbReference>
<dbReference type="CDD" id="cd00146">
    <property type="entry name" value="PKD"/>
    <property type="match status" value="1"/>
</dbReference>
<sequence length="245" mass="26035">MFFKRLPALIMGCVVLAASSFSCSKKGSTNDTPVVADFTFSGAGFPPSIVSFSNRSSGAVDYRWDFGDNSTSTSSNPSHTYTTAGTYTVRLTATGTGGASSTTSKSLAIAAPTSVKIIGIKVQSIPFTTTNGNSWDILPSSGPDLYPVLGDFSNNVLYSHGTYTPDVTASMLPLSYAFAPAFQINNFGTTYKVWLYDRDQTAPNDEYVGGYSFNMNAAAAAGYPSSFTLFTTGSSTRVDLILQWQ</sequence>
<dbReference type="InterPro" id="IPR035986">
    <property type="entry name" value="PKD_dom_sf"/>
</dbReference>
<reference evidence="4" key="1">
    <citation type="journal article" date="2019" name="Int. J. Syst. Evol. Microbiol.">
        <title>The Global Catalogue of Microorganisms (GCM) 10K type strain sequencing project: providing services to taxonomists for standard genome sequencing and annotation.</title>
        <authorList>
            <consortium name="The Broad Institute Genomics Platform"/>
            <consortium name="The Broad Institute Genome Sequencing Center for Infectious Disease"/>
            <person name="Wu L."/>
            <person name="Ma J."/>
        </authorList>
    </citation>
    <scope>NUCLEOTIDE SEQUENCE [LARGE SCALE GENOMIC DNA]</scope>
    <source>
        <strain evidence="4">JCM 17919</strain>
    </source>
</reference>
<feature type="signal peptide" evidence="1">
    <location>
        <begin position="1"/>
        <end position="24"/>
    </location>
</feature>
<accession>A0ABP8H555</accession>
<evidence type="ECO:0000259" key="2">
    <source>
        <dbReference type="PROSITE" id="PS50093"/>
    </source>
</evidence>
<name>A0ABP8H555_9BACT</name>
<keyword evidence="1" id="KW-0732">Signal</keyword>
<evidence type="ECO:0000313" key="4">
    <source>
        <dbReference type="Proteomes" id="UP001501725"/>
    </source>
</evidence>
<organism evidence="3 4">
    <name type="scientific">Flaviaesturariibacter amylovorans</name>
    <dbReference type="NCBI Taxonomy" id="1084520"/>
    <lineage>
        <taxon>Bacteria</taxon>
        <taxon>Pseudomonadati</taxon>
        <taxon>Bacteroidota</taxon>
        <taxon>Chitinophagia</taxon>
        <taxon>Chitinophagales</taxon>
        <taxon>Chitinophagaceae</taxon>
        <taxon>Flaviaestuariibacter</taxon>
    </lineage>
</organism>
<evidence type="ECO:0000256" key="1">
    <source>
        <dbReference type="SAM" id="SignalP"/>
    </source>
</evidence>
<proteinExistence type="predicted"/>
<evidence type="ECO:0000313" key="3">
    <source>
        <dbReference type="EMBL" id="GAA4334490.1"/>
    </source>
</evidence>
<comment type="caution">
    <text evidence="3">The sequence shown here is derived from an EMBL/GenBank/DDBJ whole genome shotgun (WGS) entry which is preliminary data.</text>
</comment>
<dbReference type="Pfam" id="PF18911">
    <property type="entry name" value="PKD_4"/>
    <property type="match status" value="1"/>
</dbReference>
<dbReference type="InterPro" id="IPR022409">
    <property type="entry name" value="PKD/Chitinase_dom"/>
</dbReference>
<dbReference type="Gene3D" id="2.60.40.10">
    <property type="entry name" value="Immunoglobulins"/>
    <property type="match status" value="1"/>
</dbReference>
<dbReference type="SMART" id="SM00089">
    <property type="entry name" value="PKD"/>
    <property type="match status" value="1"/>
</dbReference>
<dbReference type="PROSITE" id="PS50093">
    <property type="entry name" value="PKD"/>
    <property type="match status" value="1"/>
</dbReference>
<feature type="domain" description="PKD" evidence="2">
    <location>
        <begin position="48"/>
        <end position="116"/>
    </location>
</feature>